<dbReference type="Pfam" id="PF00531">
    <property type="entry name" value="Death"/>
    <property type="match status" value="1"/>
</dbReference>
<organism evidence="3">
    <name type="scientific">Amphimedon queenslandica</name>
    <name type="common">Sponge</name>
    <dbReference type="NCBI Taxonomy" id="400682"/>
    <lineage>
        <taxon>Eukaryota</taxon>
        <taxon>Metazoa</taxon>
        <taxon>Porifera</taxon>
        <taxon>Demospongiae</taxon>
        <taxon>Heteroscleromorpha</taxon>
        <taxon>Haplosclerida</taxon>
        <taxon>Niphatidae</taxon>
        <taxon>Amphimedon</taxon>
    </lineage>
</organism>
<dbReference type="SUPFAM" id="SSF47986">
    <property type="entry name" value="DEATH domain"/>
    <property type="match status" value="1"/>
</dbReference>
<sequence>MILEQLIDVLNLLKRCGFPQRRWKELGLTLGLLMDSLDAIAENYSKRRWKELGLTLGLLMDSLDAIAENYSKVEDRFIECIARWLRRADNVDSKGGATFDSLSDALKSMNENAAAENLDQEKNSACSVLAIDIFNTHHPLLSQSLSDPVSVAIMLQREGVITGQVLASVESASPSVPNQREVLSAAIIVAIQSKYSLLQTFASVLCKFTGNVKLGTVIQKDYDQSFNDDKKLIKVFIPDNDMSTDTLSTGTTAPSLTPPNTPTVEIAIPKCMSHEFTSIQTSYGRMLYNVHKIIKNKPPPLDDVKEFLRCCKKGLESKLSLCSNITEILRVVEKECSLINVRLLQSLVEEFGIKKAEKYITEYNSILKEFCRTVKISLCLNEKFEALGGSPSLQCETVTYVFDWEPDEHMLQDIEQIISKTSGKLVKIKYIKKGNSIIVTCSFPHSLTGALIIKLSENLELLIKNGLMKLTVGYCTIWKKQKEQPHDTKRQKELKKTAQQLTNILSEKEKELNKIKEKIQEMSSQNETKEDQNEEECTLVEIKEVKEATSDLEEKLQGMKKEYHIKCHTDSTSASYKIIKGMRMEIEQILKNKTGLLDQNESLIDIKGEGLLDQNESSIDIKREGLLDQNESLIDIKGEIAELQEQISLMSVHILNKREENEGLMYKIKDYKRDTLKLNQKISSEQTLDKREEGQQAFHREIKEQLDRLIINVETVEPHKTKFVFQISEHYSFDEMRGKFGTFYFRVT</sequence>
<reference evidence="3" key="1">
    <citation type="submission" date="2017-05" db="UniProtKB">
        <authorList>
            <consortium name="EnsemblMetazoa"/>
        </authorList>
    </citation>
    <scope>IDENTIFICATION</scope>
</reference>
<evidence type="ECO:0000256" key="1">
    <source>
        <dbReference type="SAM" id="Coils"/>
    </source>
</evidence>
<keyword evidence="1" id="KW-0175">Coiled coil</keyword>
<name>A0A1X7TGJ1_AMPQE</name>
<proteinExistence type="predicted"/>
<evidence type="ECO:0000259" key="2">
    <source>
        <dbReference type="PROSITE" id="PS50017"/>
    </source>
</evidence>
<protein>
    <recommendedName>
        <fullName evidence="2">Death domain-containing protein</fullName>
    </recommendedName>
</protein>
<dbReference type="GO" id="GO:0007165">
    <property type="term" value="P:signal transduction"/>
    <property type="evidence" value="ECO:0007669"/>
    <property type="project" value="InterPro"/>
</dbReference>
<dbReference type="InParanoid" id="A0A1X7TGJ1"/>
<dbReference type="InterPro" id="IPR000488">
    <property type="entry name" value="Death_dom"/>
</dbReference>
<dbReference type="PROSITE" id="PS50017">
    <property type="entry name" value="DEATH_DOMAIN"/>
    <property type="match status" value="1"/>
</dbReference>
<dbReference type="InterPro" id="IPR011029">
    <property type="entry name" value="DEATH-like_dom_sf"/>
</dbReference>
<feature type="domain" description="Death" evidence="2">
    <location>
        <begin position="34"/>
        <end position="122"/>
    </location>
</feature>
<dbReference type="EnsemblMetazoa" id="Aqu2.1.13708_001">
    <property type="protein sequence ID" value="Aqu2.1.13708_001"/>
    <property type="gene ID" value="Aqu2.1.13708"/>
</dbReference>
<dbReference type="AlphaFoldDB" id="A0A1X7TGJ1"/>
<feature type="coiled-coil region" evidence="1">
    <location>
        <begin position="491"/>
        <end position="562"/>
    </location>
</feature>
<accession>A0A1X7TGJ1</accession>
<dbReference type="Gene3D" id="1.10.533.10">
    <property type="entry name" value="Death Domain, Fas"/>
    <property type="match status" value="1"/>
</dbReference>
<evidence type="ECO:0000313" key="3">
    <source>
        <dbReference type="EnsemblMetazoa" id="Aqu2.1.13708_001"/>
    </source>
</evidence>